<proteinExistence type="predicted"/>
<dbReference type="SMART" id="SM00062">
    <property type="entry name" value="PBPb"/>
    <property type="match status" value="1"/>
</dbReference>
<dbReference type="STRING" id="223786.SAMN05216234_1597"/>
<name>A0A1I5UD37_9BACT</name>
<keyword evidence="1" id="KW-0732">Signal</keyword>
<dbReference type="Gene3D" id="3.40.190.10">
    <property type="entry name" value="Periplasmic binding protein-like II"/>
    <property type="match status" value="2"/>
</dbReference>
<protein>
    <submittedName>
        <fullName evidence="3">Amino acid ABC transporter substrate-binding protein, PAAT family</fullName>
    </submittedName>
</protein>
<gene>
    <name evidence="3" type="ORF">SAMN05216234_1597</name>
</gene>
<evidence type="ECO:0000313" key="3">
    <source>
        <dbReference type="EMBL" id="SFP93162.1"/>
    </source>
</evidence>
<feature type="domain" description="Solute-binding protein family 3/N-terminal" evidence="2">
    <location>
        <begin position="39"/>
        <end position="252"/>
    </location>
</feature>
<dbReference type="RefSeq" id="WP_092914144.1">
    <property type="nucleotide sequence ID" value="NZ_FOXB01000059.1"/>
</dbReference>
<reference evidence="3 4" key="1">
    <citation type="submission" date="2016-10" db="EMBL/GenBank/DDBJ databases">
        <authorList>
            <person name="de Groot N.N."/>
        </authorList>
    </citation>
    <scope>NUCLEOTIDE SEQUENCE [LARGE SCALE GENOMIC DNA]</scope>
    <source>
        <strain evidence="3 4">EP1-55-1</strain>
    </source>
</reference>
<organism evidence="3 4">
    <name type="scientific">Hydrogenimonas thermophila</name>
    <dbReference type="NCBI Taxonomy" id="223786"/>
    <lineage>
        <taxon>Bacteria</taxon>
        <taxon>Pseudomonadati</taxon>
        <taxon>Campylobacterota</taxon>
        <taxon>Epsilonproteobacteria</taxon>
        <taxon>Campylobacterales</taxon>
        <taxon>Hydrogenimonadaceae</taxon>
        <taxon>Hydrogenimonas</taxon>
    </lineage>
</organism>
<evidence type="ECO:0000313" key="4">
    <source>
        <dbReference type="Proteomes" id="UP000199227"/>
    </source>
</evidence>
<dbReference type="Proteomes" id="UP000199227">
    <property type="component" value="Unassembled WGS sequence"/>
</dbReference>
<dbReference type="InterPro" id="IPR001638">
    <property type="entry name" value="Solute-binding_3/MltF_N"/>
</dbReference>
<evidence type="ECO:0000259" key="2">
    <source>
        <dbReference type="SMART" id="SM00062"/>
    </source>
</evidence>
<evidence type="ECO:0000256" key="1">
    <source>
        <dbReference type="ARBA" id="ARBA00022729"/>
    </source>
</evidence>
<dbReference type="EMBL" id="FOXB01000059">
    <property type="protein sequence ID" value="SFP93162.1"/>
    <property type="molecule type" value="Genomic_DNA"/>
</dbReference>
<accession>A0A1I5UD37</accession>
<dbReference type="AlphaFoldDB" id="A0A1I5UD37"/>
<dbReference type="Pfam" id="PF00497">
    <property type="entry name" value="SBP_bac_3"/>
    <property type="match status" value="1"/>
</dbReference>
<dbReference type="PANTHER" id="PTHR35936">
    <property type="entry name" value="MEMBRANE-BOUND LYTIC MUREIN TRANSGLYCOSYLASE F"/>
    <property type="match status" value="1"/>
</dbReference>
<sequence>MQIVKIFILLVLFINFLIAKNLNFLSPKETTWINNFKNDIKIGVTQIPNQVIKSKNGKLKGFSIDLFNIIEKKLDIKFKYVYFNSWKALIDAAKNNKIDIVFLAQKTTSRLKFLYFTDTILSLKNKLIVNIENKYNSLKELKGHKIAITSGSALEEYLKFHYPEILFVSTKSELESIKFVKQKIVDATVIELVRASYYIKKLNLNDLIIASDITYDYYLSIACNKTLPELNIILSKTLKQIKKNKLEALKLKCSPFQP</sequence>
<dbReference type="OrthoDB" id="368476at2"/>
<keyword evidence="4" id="KW-1185">Reference proteome</keyword>
<dbReference type="SUPFAM" id="SSF53850">
    <property type="entry name" value="Periplasmic binding protein-like II"/>
    <property type="match status" value="1"/>
</dbReference>
<dbReference type="CDD" id="cd01007">
    <property type="entry name" value="PBP2_BvgS_HisK_like"/>
    <property type="match status" value="1"/>
</dbReference>